<sequence>RRYCRGKPEGSCPVSSMLCPPRPLPPECKSDSDCSGKEKCCTIQCTQLCVKSVKEY</sequence>
<dbReference type="OrthoDB" id="4473401at2759"/>
<dbReference type="GO" id="GO:0005576">
    <property type="term" value="C:extracellular region"/>
    <property type="evidence" value="ECO:0007669"/>
    <property type="project" value="InterPro"/>
</dbReference>
<dbReference type="GeneTree" id="ENSGT01010000228647"/>
<dbReference type="GO" id="GO:0030414">
    <property type="term" value="F:peptidase inhibitor activity"/>
    <property type="evidence" value="ECO:0007669"/>
    <property type="project" value="InterPro"/>
</dbReference>
<protein>
    <recommendedName>
        <fullName evidence="1">WAP domain-containing protein</fullName>
    </recommendedName>
</protein>
<keyword evidence="3" id="KW-1185">Reference proteome</keyword>
<dbReference type="InterPro" id="IPR036645">
    <property type="entry name" value="Elafin-like_sf"/>
</dbReference>
<dbReference type="SMART" id="SM00217">
    <property type="entry name" value="WAP"/>
    <property type="match status" value="1"/>
</dbReference>
<evidence type="ECO:0000259" key="1">
    <source>
        <dbReference type="PROSITE" id="PS51390"/>
    </source>
</evidence>
<dbReference type="AlphaFoldDB" id="A0A8C5MBE0"/>
<proteinExistence type="predicted"/>
<dbReference type="Pfam" id="PF00095">
    <property type="entry name" value="WAP"/>
    <property type="match status" value="1"/>
</dbReference>
<reference evidence="2" key="2">
    <citation type="submission" date="2025-09" db="UniProtKB">
        <authorList>
            <consortium name="Ensembl"/>
        </authorList>
    </citation>
    <scope>IDENTIFICATION</scope>
</reference>
<dbReference type="Ensembl" id="ENSLLET00000011013.1">
    <property type="protein sequence ID" value="ENSLLEP00000010601.1"/>
    <property type="gene ID" value="ENSLLEG00000006760.1"/>
</dbReference>
<evidence type="ECO:0000313" key="2">
    <source>
        <dbReference type="Ensembl" id="ENSLLEP00000010601.1"/>
    </source>
</evidence>
<dbReference type="PROSITE" id="PS51390">
    <property type="entry name" value="WAP"/>
    <property type="match status" value="1"/>
</dbReference>
<name>A0A8C5MBE0_9ANUR</name>
<evidence type="ECO:0000313" key="3">
    <source>
        <dbReference type="Proteomes" id="UP000694569"/>
    </source>
</evidence>
<dbReference type="InterPro" id="IPR008197">
    <property type="entry name" value="WAP_dom"/>
</dbReference>
<feature type="domain" description="WAP" evidence="1">
    <location>
        <begin position="4"/>
        <end position="53"/>
    </location>
</feature>
<dbReference type="Proteomes" id="UP000694569">
    <property type="component" value="Unplaced"/>
</dbReference>
<organism evidence="2 3">
    <name type="scientific">Leptobrachium leishanense</name>
    <name type="common">Leishan spiny toad</name>
    <dbReference type="NCBI Taxonomy" id="445787"/>
    <lineage>
        <taxon>Eukaryota</taxon>
        <taxon>Metazoa</taxon>
        <taxon>Chordata</taxon>
        <taxon>Craniata</taxon>
        <taxon>Vertebrata</taxon>
        <taxon>Euteleostomi</taxon>
        <taxon>Amphibia</taxon>
        <taxon>Batrachia</taxon>
        <taxon>Anura</taxon>
        <taxon>Pelobatoidea</taxon>
        <taxon>Megophryidae</taxon>
        <taxon>Leptobrachium</taxon>
    </lineage>
</organism>
<reference evidence="2" key="1">
    <citation type="submission" date="2025-08" db="UniProtKB">
        <authorList>
            <consortium name="Ensembl"/>
        </authorList>
    </citation>
    <scope>IDENTIFICATION</scope>
</reference>
<dbReference type="Gene3D" id="4.10.75.10">
    <property type="entry name" value="Elafin-like"/>
    <property type="match status" value="1"/>
</dbReference>
<dbReference type="SUPFAM" id="SSF57256">
    <property type="entry name" value="Elafin-like"/>
    <property type="match status" value="1"/>
</dbReference>
<accession>A0A8C5MBE0</accession>